<name>A0A6A5QFI7_AMPQU</name>
<reference evidence="2" key="1">
    <citation type="journal article" date="2020" name="Stud. Mycol.">
        <title>101 Dothideomycetes genomes: a test case for predicting lifestyles and emergence of pathogens.</title>
        <authorList>
            <person name="Haridas S."/>
            <person name="Albert R."/>
            <person name="Binder M."/>
            <person name="Bloem J."/>
            <person name="Labutti K."/>
            <person name="Salamov A."/>
            <person name="Andreopoulos B."/>
            <person name="Baker S."/>
            <person name="Barry K."/>
            <person name="Bills G."/>
            <person name="Bluhm B."/>
            <person name="Cannon C."/>
            <person name="Castanera R."/>
            <person name="Culley D."/>
            <person name="Daum C."/>
            <person name="Ezra D."/>
            <person name="Gonzalez J."/>
            <person name="Henrissat B."/>
            <person name="Kuo A."/>
            <person name="Liang C."/>
            <person name="Lipzen A."/>
            <person name="Lutzoni F."/>
            <person name="Magnuson J."/>
            <person name="Mondo S."/>
            <person name="Nolan M."/>
            <person name="Ohm R."/>
            <person name="Pangilinan J."/>
            <person name="Park H.-J."/>
            <person name="Ramirez L."/>
            <person name="Alfaro M."/>
            <person name="Sun H."/>
            <person name="Tritt A."/>
            <person name="Yoshinaga Y."/>
            <person name="Zwiers L.-H."/>
            <person name="Turgeon B."/>
            <person name="Goodwin S."/>
            <person name="Spatafora J."/>
            <person name="Crous P."/>
            <person name="Grigoriev I."/>
        </authorList>
    </citation>
    <scope>NUCLEOTIDE SEQUENCE</scope>
    <source>
        <strain evidence="2">HMLAC05119</strain>
    </source>
</reference>
<evidence type="ECO:0000313" key="3">
    <source>
        <dbReference type="Proteomes" id="UP000800096"/>
    </source>
</evidence>
<sequence>MPAPKYKLLEIINKVRLVERSCDVPRSIISTLLSPPSKIGMLPTNDRSAKELCRARTVLLSRTNPLRKPFVNSRAIHAKSERVQRKMVPPTPLSAPRKDHPNQWDQVPAQMSEEAKLFSYLAMKKAKGEETKQLRSRFGRLKVEETSVDEDCRELSLNVSKNTSRQLAKAFPGHSSARGQSSILSKSLEQYSS</sequence>
<evidence type="ECO:0000256" key="1">
    <source>
        <dbReference type="SAM" id="MobiDB-lite"/>
    </source>
</evidence>
<proteinExistence type="predicted"/>
<evidence type="ECO:0000313" key="2">
    <source>
        <dbReference type="EMBL" id="KAF1914233.1"/>
    </source>
</evidence>
<accession>A0A6A5QFI7</accession>
<gene>
    <name evidence="2" type="ORF">BDU57DRAFT_287618</name>
</gene>
<organism evidence="2 3">
    <name type="scientific">Ampelomyces quisqualis</name>
    <name type="common">Powdery mildew agent</name>
    <dbReference type="NCBI Taxonomy" id="50730"/>
    <lineage>
        <taxon>Eukaryota</taxon>
        <taxon>Fungi</taxon>
        <taxon>Dikarya</taxon>
        <taxon>Ascomycota</taxon>
        <taxon>Pezizomycotina</taxon>
        <taxon>Dothideomycetes</taxon>
        <taxon>Pleosporomycetidae</taxon>
        <taxon>Pleosporales</taxon>
        <taxon>Pleosporineae</taxon>
        <taxon>Phaeosphaeriaceae</taxon>
        <taxon>Ampelomyces</taxon>
    </lineage>
</organism>
<feature type="region of interest" description="Disordered" evidence="1">
    <location>
        <begin position="81"/>
        <end position="103"/>
    </location>
</feature>
<keyword evidence="3" id="KW-1185">Reference proteome</keyword>
<protein>
    <submittedName>
        <fullName evidence="2">Uncharacterized protein</fullName>
    </submittedName>
</protein>
<dbReference type="Proteomes" id="UP000800096">
    <property type="component" value="Unassembled WGS sequence"/>
</dbReference>
<dbReference type="EMBL" id="ML979137">
    <property type="protein sequence ID" value="KAF1914233.1"/>
    <property type="molecule type" value="Genomic_DNA"/>
</dbReference>
<dbReference type="AlphaFoldDB" id="A0A6A5QFI7"/>
<feature type="region of interest" description="Disordered" evidence="1">
    <location>
        <begin position="163"/>
        <end position="193"/>
    </location>
</feature>
<feature type="compositionally biased region" description="Polar residues" evidence="1">
    <location>
        <begin position="177"/>
        <end position="193"/>
    </location>
</feature>